<evidence type="ECO:0000313" key="6">
    <source>
        <dbReference type="Proteomes" id="UP000199251"/>
    </source>
</evidence>
<evidence type="ECO:0000313" key="5">
    <source>
        <dbReference type="EMBL" id="CQD14444.1"/>
    </source>
</evidence>
<gene>
    <name evidence="5" type="primary">serB_2</name>
    <name evidence="5" type="ORF">BN1232_03034</name>
</gene>
<dbReference type="GO" id="GO:0046872">
    <property type="term" value="F:metal ion binding"/>
    <property type="evidence" value="ECO:0007669"/>
    <property type="project" value="UniProtKB-KW"/>
</dbReference>
<sequence length="266" mass="29108">MVTMTMLSPADALAEIAASAPGPRVGAFFDLDGTLVDGFTAAVHVGDRIRRRQVGLGELVGVFDAALRYRFGRLEFERLIVRAAGYLQGESLLELDELGERLFVERVASRLYSHMRDIVRAHQERGHTVVLSSSALSIQALPVARFLGISNVQCNRFELDALGRLTGGIIKPIVWGTTKAAAVQQFCTENDVAVRRSYFYADGDEDAASMSVVGHPRPVNPRSGLAAAAAAHGWPVLWLASVRRGPMRTLRYLANHVRRESPRDAD</sequence>
<keyword evidence="3" id="KW-0378">Hydrolase</keyword>
<dbReference type="InterPro" id="IPR036412">
    <property type="entry name" value="HAD-like_sf"/>
</dbReference>
<dbReference type="InterPro" id="IPR006385">
    <property type="entry name" value="HAD_hydro_SerB1"/>
</dbReference>
<dbReference type="InterPro" id="IPR050582">
    <property type="entry name" value="HAD-like_SerB"/>
</dbReference>
<dbReference type="GO" id="GO:0016787">
    <property type="term" value="F:hydrolase activity"/>
    <property type="evidence" value="ECO:0007669"/>
    <property type="project" value="UniProtKB-KW"/>
</dbReference>
<dbReference type="EMBL" id="CTEE01000001">
    <property type="protein sequence ID" value="CQD14444.1"/>
    <property type="molecule type" value="Genomic_DNA"/>
</dbReference>
<dbReference type="NCBIfam" id="TIGR01488">
    <property type="entry name" value="HAD-SF-IB"/>
    <property type="match status" value="1"/>
</dbReference>
<dbReference type="PANTHER" id="PTHR43344:SF13">
    <property type="entry name" value="PHOSPHATASE RV3661-RELATED"/>
    <property type="match status" value="1"/>
</dbReference>
<keyword evidence="2" id="KW-0479">Metal-binding</keyword>
<reference evidence="5 6" key="1">
    <citation type="submission" date="2015-03" db="EMBL/GenBank/DDBJ databases">
        <authorList>
            <person name="Urmite Genomes"/>
        </authorList>
    </citation>
    <scope>NUCLEOTIDE SEQUENCE [LARGE SCALE GENOMIC DNA]</scope>
    <source>
        <strain evidence="5 6">CSUR P1491</strain>
    </source>
</reference>
<dbReference type="STRING" id="141349.BN1232_03034"/>
<dbReference type="NCBIfam" id="TIGR01490">
    <property type="entry name" value="HAD-SF-IB-hyp1"/>
    <property type="match status" value="1"/>
</dbReference>
<dbReference type="PANTHER" id="PTHR43344">
    <property type="entry name" value="PHOSPHOSERINE PHOSPHATASE"/>
    <property type="match status" value="1"/>
</dbReference>
<keyword evidence="4" id="KW-0460">Magnesium</keyword>
<dbReference type="AlphaFoldDB" id="A0A0E4CNL0"/>
<comment type="similarity">
    <text evidence="1">Belongs to the HAD-like hydrolase superfamily. SerB family.</text>
</comment>
<evidence type="ECO:0000256" key="4">
    <source>
        <dbReference type="ARBA" id="ARBA00022842"/>
    </source>
</evidence>
<evidence type="ECO:0000256" key="2">
    <source>
        <dbReference type="ARBA" id="ARBA00022723"/>
    </source>
</evidence>
<protein>
    <submittedName>
        <fullName evidence="5">Phosphoserine phosphatase SerB</fullName>
    </submittedName>
</protein>
<organism evidence="5 6">
    <name type="scientific">Mycobacterium lentiflavum</name>
    <dbReference type="NCBI Taxonomy" id="141349"/>
    <lineage>
        <taxon>Bacteria</taxon>
        <taxon>Bacillati</taxon>
        <taxon>Actinomycetota</taxon>
        <taxon>Actinomycetes</taxon>
        <taxon>Mycobacteriales</taxon>
        <taxon>Mycobacteriaceae</taxon>
        <taxon>Mycobacterium</taxon>
        <taxon>Mycobacterium simiae complex</taxon>
    </lineage>
</organism>
<accession>A0A0E4CNL0</accession>
<dbReference type="Pfam" id="PF12710">
    <property type="entry name" value="HAD"/>
    <property type="match status" value="1"/>
</dbReference>
<dbReference type="Proteomes" id="UP000199251">
    <property type="component" value="Unassembled WGS sequence"/>
</dbReference>
<dbReference type="Gene3D" id="3.40.50.1000">
    <property type="entry name" value="HAD superfamily/HAD-like"/>
    <property type="match status" value="1"/>
</dbReference>
<evidence type="ECO:0000256" key="3">
    <source>
        <dbReference type="ARBA" id="ARBA00022801"/>
    </source>
</evidence>
<dbReference type="InterPro" id="IPR023214">
    <property type="entry name" value="HAD_sf"/>
</dbReference>
<dbReference type="Gene3D" id="1.20.1440.100">
    <property type="entry name" value="SG protein - dephosphorylation function"/>
    <property type="match status" value="1"/>
</dbReference>
<evidence type="ECO:0000256" key="1">
    <source>
        <dbReference type="ARBA" id="ARBA00009184"/>
    </source>
</evidence>
<proteinExistence type="inferred from homology"/>
<dbReference type="SUPFAM" id="SSF56784">
    <property type="entry name" value="HAD-like"/>
    <property type="match status" value="1"/>
</dbReference>
<name>A0A0E4CNL0_MYCLN</name>
<dbReference type="CDD" id="cd02612">
    <property type="entry name" value="HAD_PGPPase"/>
    <property type="match status" value="1"/>
</dbReference>